<sequence length="218" mass="25132">MSEEEQQEEQSVLAMEQMEAQTAQTQSELANQCGLEEILKMEEGARERIQLQREQMEEELKKNMVIYNEKVCQMAVEFGLQKDEDAMLAVEKKLEPSLPMKVNDDITTDKLIIDETIAKMPESEMMESKEVKLDSVVGQQSQADAKLDSVVGQQSQADAECSIHWRPDQEVAHPDGLVNILVCLYSAKIQRPLSRHLIDILQRRERRFKMHKTKKETR</sequence>
<evidence type="ECO:0000313" key="3">
    <source>
        <dbReference type="WBParaSite" id="nRc.2.0.1.t22752-RA"/>
    </source>
</evidence>
<reference evidence="3" key="1">
    <citation type="submission" date="2022-11" db="UniProtKB">
        <authorList>
            <consortium name="WormBaseParasite"/>
        </authorList>
    </citation>
    <scope>IDENTIFICATION</scope>
</reference>
<accession>A0A915J9B6</accession>
<dbReference type="WBParaSite" id="nRc.2.0.1.t22752-RA">
    <property type="protein sequence ID" value="nRc.2.0.1.t22752-RA"/>
    <property type="gene ID" value="nRc.2.0.1.g22752"/>
</dbReference>
<dbReference type="Proteomes" id="UP000887565">
    <property type="component" value="Unplaced"/>
</dbReference>
<evidence type="ECO:0000313" key="2">
    <source>
        <dbReference type="Proteomes" id="UP000887565"/>
    </source>
</evidence>
<feature type="compositionally biased region" description="Polar residues" evidence="1">
    <location>
        <begin position="19"/>
        <end position="29"/>
    </location>
</feature>
<protein>
    <submittedName>
        <fullName evidence="3">Uncharacterized protein</fullName>
    </submittedName>
</protein>
<organism evidence="2 3">
    <name type="scientific">Romanomermis culicivorax</name>
    <name type="common">Nematode worm</name>
    <dbReference type="NCBI Taxonomy" id="13658"/>
    <lineage>
        <taxon>Eukaryota</taxon>
        <taxon>Metazoa</taxon>
        <taxon>Ecdysozoa</taxon>
        <taxon>Nematoda</taxon>
        <taxon>Enoplea</taxon>
        <taxon>Dorylaimia</taxon>
        <taxon>Mermithida</taxon>
        <taxon>Mermithoidea</taxon>
        <taxon>Mermithidae</taxon>
        <taxon>Romanomermis</taxon>
    </lineage>
</organism>
<feature type="region of interest" description="Disordered" evidence="1">
    <location>
        <begin position="1"/>
        <end position="29"/>
    </location>
</feature>
<evidence type="ECO:0000256" key="1">
    <source>
        <dbReference type="SAM" id="MobiDB-lite"/>
    </source>
</evidence>
<name>A0A915J9B6_ROMCU</name>
<proteinExistence type="predicted"/>
<keyword evidence="2" id="KW-1185">Reference proteome</keyword>
<dbReference type="AlphaFoldDB" id="A0A915J9B6"/>